<name>A0A1R4HDN9_9GAMM</name>
<reference evidence="2" key="1">
    <citation type="submission" date="2017-02" db="EMBL/GenBank/DDBJ databases">
        <authorList>
            <person name="Daims H."/>
        </authorList>
    </citation>
    <scope>NUCLEOTIDE SEQUENCE [LARGE SCALE GENOMIC DNA]</scope>
</reference>
<evidence type="ECO:0000313" key="2">
    <source>
        <dbReference type="Proteomes" id="UP000195667"/>
    </source>
</evidence>
<evidence type="ECO:0000313" key="1">
    <source>
        <dbReference type="EMBL" id="SJM94327.1"/>
    </source>
</evidence>
<sequence>MIGLTVHPSTGSGRTVKPYTVSRLKWVARIKGFAEGFVVHGLIIRLPTKAAQFQVKPFVVSLSNHDRLNRPVFDRLRANG</sequence>
<dbReference type="EMBL" id="FUKI01000130">
    <property type="protein sequence ID" value="SJM94327.1"/>
    <property type="molecule type" value="Genomic_DNA"/>
</dbReference>
<dbReference type="Proteomes" id="UP000195667">
    <property type="component" value="Unassembled WGS sequence"/>
</dbReference>
<dbReference type="AlphaFoldDB" id="A0A1R4HDN9"/>
<gene>
    <name evidence="1" type="ORF">CRENPOLYSF1_530021</name>
</gene>
<organism evidence="1 2">
    <name type="scientific">Crenothrix polyspora</name>
    <dbReference type="NCBI Taxonomy" id="360316"/>
    <lineage>
        <taxon>Bacteria</taxon>
        <taxon>Pseudomonadati</taxon>
        <taxon>Pseudomonadota</taxon>
        <taxon>Gammaproteobacteria</taxon>
        <taxon>Methylococcales</taxon>
        <taxon>Crenotrichaceae</taxon>
        <taxon>Crenothrix</taxon>
    </lineage>
</organism>
<proteinExistence type="predicted"/>
<protein>
    <submittedName>
        <fullName evidence="1">Uncharacterized protein</fullName>
    </submittedName>
</protein>
<keyword evidence="2" id="KW-1185">Reference proteome</keyword>
<accession>A0A1R4HDN9</accession>